<dbReference type="EMBL" id="CP032624">
    <property type="protein sequence ID" value="AYG02110.1"/>
    <property type="molecule type" value="Genomic_DNA"/>
</dbReference>
<dbReference type="PANTHER" id="PTHR35901">
    <property type="entry name" value="RIBONUCLEASE VAPC3"/>
    <property type="match status" value="1"/>
</dbReference>
<evidence type="ECO:0000256" key="6">
    <source>
        <dbReference type="HAMAP-Rule" id="MF_00265"/>
    </source>
</evidence>
<feature type="binding site" evidence="6">
    <location>
        <position position="96"/>
    </location>
    <ligand>
        <name>Mg(2+)</name>
        <dbReference type="ChEBI" id="CHEBI:18420"/>
    </ligand>
</feature>
<keyword evidence="1 6" id="KW-1277">Toxin-antitoxin system</keyword>
<evidence type="ECO:0000259" key="7">
    <source>
        <dbReference type="Pfam" id="PF01850"/>
    </source>
</evidence>
<evidence type="ECO:0000256" key="5">
    <source>
        <dbReference type="ARBA" id="ARBA00022842"/>
    </source>
</evidence>
<dbReference type="InterPro" id="IPR051619">
    <property type="entry name" value="TypeII_TA_RNase_PINc/VapC"/>
</dbReference>
<dbReference type="Pfam" id="PF01850">
    <property type="entry name" value="PIN"/>
    <property type="match status" value="1"/>
</dbReference>
<comment type="cofactor">
    <cofactor evidence="6">
        <name>Mg(2+)</name>
        <dbReference type="ChEBI" id="CHEBI:18420"/>
    </cofactor>
</comment>
<keyword evidence="2 6" id="KW-0540">Nuclease</keyword>
<dbReference type="GO" id="GO:0090729">
    <property type="term" value="F:toxin activity"/>
    <property type="evidence" value="ECO:0007669"/>
    <property type="project" value="UniProtKB-KW"/>
</dbReference>
<evidence type="ECO:0000313" key="8">
    <source>
        <dbReference type="EMBL" id="AYG02110.1"/>
    </source>
</evidence>
<dbReference type="InterPro" id="IPR022907">
    <property type="entry name" value="VapC_family"/>
</dbReference>
<keyword evidence="3 6" id="KW-0479">Metal-binding</keyword>
<keyword evidence="4 6" id="KW-0378">Hydrolase</keyword>
<keyword evidence="6" id="KW-0800">Toxin</keyword>
<dbReference type="GO" id="GO:0016787">
    <property type="term" value="F:hydrolase activity"/>
    <property type="evidence" value="ECO:0007669"/>
    <property type="project" value="UniProtKB-KW"/>
</dbReference>
<dbReference type="CDD" id="cd09873">
    <property type="entry name" value="PIN_Pae0151-like"/>
    <property type="match status" value="1"/>
</dbReference>
<dbReference type="GO" id="GO:0000287">
    <property type="term" value="F:magnesium ion binding"/>
    <property type="evidence" value="ECO:0007669"/>
    <property type="project" value="UniProtKB-UniRule"/>
</dbReference>
<gene>
    <name evidence="6" type="primary">vapC</name>
    <name evidence="8" type="ORF">D7I44_00215</name>
</gene>
<name>A0A387BM66_9MICO</name>
<feature type="domain" description="PIN" evidence="7">
    <location>
        <begin position="4"/>
        <end position="120"/>
    </location>
</feature>
<protein>
    <recommendedName>
        <fullName evidence="6">Ribonuclease VapC</fullName>
        <shortName evidence="6">RNase VapC</shortName>
        <ecNumber evidence="6">3.1.-.-</ecNumber>
    </recommendedName>
    <alternativeName>
        <fullName evidence="6">Toxin VapC</fullName>
    </alternativeName>
</protein>
<dbReference type="OrthoDB" id="4377304at2"/>
<dbReference type="GO" id="GO:0004540">
    <property type="term" value="F:RNA nuclease activity"/>
    <property type="evidence" value="ECO:0007669"/>
    <property type="project" value="InterPro"/>
</dbReference>
<evidence type="ECO:0000256" key="1">
    <source>
        <dbReference type="ARBA" id="ARBA00022649"/>
    </source>
</evidence>
<dbReference type="InterPro" id="IPR044153">
    <property type="entry name" value="PIN_Pae0151-like"/>
</dbReference>
<evidence type="ECO:0000256" key="2">
    <source>
        <dbReference type="ARBA" id="ARBA00022722"/>
    </source>
</evidence>
<accession>A0A387BM66</accession>
<dbReference type="InterPro" id="IPR002716">
    <property type="entry name" value="PIN_dom"/>
</dbReference>
<evidence type="ECO:0000256" key="3">
    <source>
        <dbReference type="ARBA" id="ARBA00022723"/>
    </source>
</evidence>
<feature type="binding site" evidence="6">
    <location>
        <position position="6"/>
    </location>
    <ligand>
        <name>Mg(2+)</name>
        <dbReference type="ChEBI" id="CHEBI:18420"/>
    </ligand>
</feature>
<keyword evidence="5 6" id="KW-0460">Magnesium</keyword>
<reference evidence="8 9" key="1">
    <citation type="submission" date="2018-09" db="EMBL/GenBank/DDBJ databases">
        <title>Genome sequencing of strain 2DFW10M-5.</title>
        <authorList>
            <person name="Heo J."/>
            <person name="Kim S.-J."/>
            <person name="Kwon S.-W."/>
        </authorList>
    </citation>
    <scope>NUCLEOTIDE SEQUENCE [LARGE SCALE GENOMIC DNA]</scope>
    <source>
        <strain evidence="8 9">2DFW10M-5</strain>
    </source>
</reference>
<keyword evidence="9" id="KW-1185">Reference proteome</keyword>
<evidence type="ECO:0000313" key="9">
    <source>
        <dbReference type="Proteomes" id="UP000275069"/>
    </source>
</evidence>
<sequence>MIAVVDASIVVDAITPSRRSAAARALLADYDEWVAPALIDAEVISALARLERAGQISEKIAGEAVADWARLNVERVDGAALVLGAWRLRKAVSSTDAFYVALAQSLNCPLIASDRRLARAPIRGISTISPV</sequence>
<evidence type="ECO:0000256" key="4">
    <source>
        <dbReference type="ARBA" id="ARBA00022801"/>
    </source>
</evidence>
<proteinExistence type="inferred from homology"/>
<dbReference type="Gene3D" id="3.40.50.1010">
    <property type="entry name" value="5'-nuclease"/>
    <property type="match status" value="1"/>
</dbReference>
<dbReference type="AlphaFoldDB" id="A0A387BM66"/>
<dbReference type="Proteomes" id="UP000275069">
    <property type="component" value="Chromosome"/>
</dbReference>
<comment type="similarity">
    <text evidence="6">Belongs to the PINc/VapC protein family.</text>
</comment>
<dbReference type="HAMAP" id="MF_00265">
    <property type="entry name" value="VapC_Nob1"/>
    <property type="match status" value="1"/>
</dbReference>
<dbReference type="InterPro" id="IPR029060">
    <property type="entry name" value="PIN-like_dom_sf"/>
</dbReference>
<dbReference type="SUPFAM" id="SSF88723">
    <property type="entry name" value="PIN domain-like"/>
    <property type="match status" value="1"/>
</dbReference>
<dbReference type="PANTHER" id="PTHR35901:SF1">
    <property type="entry name" value="EXONUCLEASE VAPC9"/>
    <property type="match status" value="1"/>
</dbReference>
<dbReference type="KEGG" id="gry:D7I44_00215"/>
<organism evidence="8 9">
    <name type="scientific">Gryllotalpicola protaetiae</name>
    <dbReference type="NCBI Taxonomy" id="2419771"/>
    <lineage>
        <taxon>Bacteria</taxon>
        <taxon>Bacillati</taxon>
        <taxon>Actinomycetota</taxon>
        <taxon>Actinomycetes</taxon>
        <taxon>Micrococcales</taxon>
        <taxon>Microbacteriaceae</taxon>
        <taxon>Gryllotalpicola</taxon>
    </lineage>
</organism>
<dbReference type="EC" id="3.1.-.-" evidence="6"/>
<comment type="function">
    <text evidence="6">Toxic component of a toxin-antitoxin (TA) system. An RNase.</text>
</comment>